<gene>
    <name evidence="2" type="ORF">AADEFJLK_00328</name>
</gene>
<protein>
    <submittedName>
        <fullName evidence="2">Uncharacterized protein</fullName>
    </submittedName>
</protein>
<keyword evidence="1" id="KW-0472">Membrane</keyword>
<sequence>MMFAEFAGLVLLSLVVLFTIRLSFSEEIAFYTFLAVFLSGYLLILFSFVFVGASHG</sequence>
<dbReference type="EMBL" id="PGFZ01000001">
    <property type="protein sequence ID" value="POZ53308.1"/>
    <property type="molecule type" value="Genomic_DNA"/>
</dbReference>
<comment type="caution">
    <text evidence="2">The sequence shown here is derived from an EMBL/GenBank/DDBJ whole genome shotgun (WGS) entry which is preliminary data.</text>
</comment>
<keyword evidence="1" id="KW-1133">Transmembrane helix</keyword>
<name>A0A2S5CR91_9GAMM</name>
<keyword evidence="1" id="KW-0812">Transmembrane</keyword>
<feature type="transmembrane region" description="Helical" evidence="1">
    <location>
        <begin position="35"/>
        <end position="53"/>
    </location>
</feature>
<evidence type="ECO:0000256" key="1">
    <source>
        <dbReference type="SAM" id="Phobius"/>
    </source>
</evidence>
<dbReference type="Proteomes" id="UP000237423">
    <property type="component" value="Unassembled WGS sequence"/>
</dbReference>
<proteinExistence type="predicted"/>
<reference evidence="2 3" key="1">
    <citation type="submission" date="2017-11" db="EMBL/GenBank/DDBJ databases">
        <title>Draft Genome Sequence of Methylobacter psychrotolerans Sph1T, an Obligate Methanotroph from Low-Temperature Environments.</title>
        <authorList>
            <person name="Oshkin I.Y."/>
            <person name="Miroshnikov K."/>
            <person name="Belova S.E."/>
            <person name="Korzhenkov A."/>
            <person name="Toshchakov S.V."/>
            <person name="Dedysh S.N."/>
        </authorList>
    </citation>
    <scope>NUCLEOTIDE SEQUENCE [LARGE SCALE GENOMIC DNA]</scope>
    <source>
        <strain evidence="2 3">Sph1</strain>
    </source>
</reference>
<accession>A0A2S5CR91</accession>
<evidence type="ECO:0000313" key="2">
    <source>
        <dbReference type="EMBL" id="POZ53308.1"/>
    </source>
</evidence>
<dbReference type="RefSeq" id="WP_211299128.1">
    <property type="nucleotide sequence ID" value="NZ_PGFZ01000001.1"/>
</dbReference>
<organism evidence="2 3">
    <name type="scientific">Methylovulum psychrotolerans</name>
    <dbReference type="NCBI Taxonomy" id="1704499"/>
    <lineage>
        <taxon>Bacteria</taxon>
        <taxon>Pseudomonadati</taxon>
        <taxon>Pseudomonadota</taxon>
        <taxon>Gammaproteobacteria</taxon>
        <taxon>Methylococcales</taxon>
        <taxon>Methylococcaceae</taxon>
        <taxon>Methylovulum</taxon>
    </lineage>
</organism>
<dbReference type="AlphaFoldDB" id="A0A2S5CR91"/>
<evidence type="ECO:0000313" key="3">
    <source>
        <dbReference type="Proteomes" id="UP000237423"/>
    </source>
</evidence>